<keyword evidence="7 11" id="KW-1133">Transmembrane helix</keyword>
<feature type="binding site" evidence="9">
    <location>
        <begin position="1141"/>
        <end position="1148"/>
    </location>
    <ligand>
        <name>ATP</name>
        <dbReference type="ChEBI" id="CHEBI:30616"/>
    </ligand>
</feature>
<evidence type="ECO:0000256" key="7">
    <source>
        <dbReference type="ARBA" id="ARBA00022989"/>
    </source>
</evidence>
<dbReference type="InterPro" id="IPR003593">
    <property type="entry name" value="AAA+_ATPase"/>
</dbReference>
<keyword evidence="4" id="KW-0677">Repeat</keyword>
<evidence type="ECO:0000259" key="12">
    <source>
        <dbReference type="PROSITE" id="PS50901"/>
    </source>
</evidence>
<keyword evidence="8 11" id="KW-0472">Membrane</keyword>
<protein>
    <submittedName>
        <fullName evidence="13">Type VII secretion protein EccCa</fullName>
    </submittedName>
</protein>
<dbReference type="SMART" id="SM00382">
    <property type="entry name" value="AAA"/>
    <property type="match status" value="3"/>
</dbReference>
<evidence type="ECO:0000256" key="5">
    <source>
        <dbReference type="ARBA" id="ARBA00022741"/>
    </source>
</evidence>
<feature type="binding site" evidence="9">
    <location>
        <begin position="504"/>
        <end position="511"/>
    </location>
    <ligand>
        <name>ATP</name>
        <dbReference type="ChEBI" id="CHEBI:30616"/>
    </ligand>
</feature>
<comment type="subcellular location">
    <subcellularLocation>
        <location evidence="1">Cell membrane</location>
        <topology evidence="1">Multi-pass membrane protein</topology>
    </subcellularLocation>
</comment>
<feature type="domain" description="FtsK" evidence="12">
    <location>
        <begin position="481"/>
        <end position="681"/>
    </location>
</feature>
<dbReference type="Pfam" id="PF01580">
    <property type="entry name" value="FtsK_SpoIIIE"/>
    <property type="match status" value="2"/>
</dbReference>
<dbReference type="PANTHER" id="PTHR22683">
    <property type="entry name" value="SPORULATION PROTEIN RELATED"/>
    <property type="match status" value="1"/>
</dbReference>
<feature type="domain" description="FtsK" evidence="12">
    <location>
        <begin position="837"/>
        <end position="1028"/>
    </location>
</feature>
<dbReference type="EMBL" id="JAFEUO010000010">
    <property type="protein sequence ID" value="MBM7086464.1"/>
    <property type="molecule type" value="Genomic_DNA"/>
</dbReference>
<dbReference type="Proteomes" id="UP000809587">
    <property type="component" value="Unassembled WGS sequence"/>
</dbReference>
<evidence type="ECO:0000256" key="4">
    <source>
        <dbReference type="ARBA" id="ARBA00022737"/>
    </source>
</evidence>
<evidence type="ECO:0000313" key="13">
    <source>
        <dbReference type="EMBL" id="MBM7086464.1"/>
    </source>
</evidence>
<evidence type="ECO:0000256" key="2">
    <source>
        <dbReference type="ARBA" id="ARBA00022475"/>
    </source>
</evidence>
<dbReference type="NCBIfam" id="TIGR03925">
    <property type="entry name" value="T7SS_EccC_b"/>
    <property type="match status" value="1"/>
</dbReference>
<feature type="compositionally biased region" description="Basic residues" evidence="10">
    <location>
        <begin position="1"/>
        <end position="10"/>
    </location>
</feature>
<dbReference type="SUPFAM" id="SSF52540">
    <property type="entry name" value="P-loop containing nucleoside triphosphate hydrolases"/>
    <property type="match status" value="3"/>
</dbReference>
<evidence type="ECO:0000256" key="11">
    <source>
        <dbReference type="SAM" id="Phobius"/>
    </source>
</evidence>
<evidence type="ECO:0000256" key="10">
    <source>
        <dbReference type="SAM" id="MobiDB-lite"/>
    </source>
</evidence>
<feature type="transmembrane region" description="Helical" evidence="11">
    <location>
        <begin position="36"/>
        <end position="57"/>
    </location>
</feature>
<gene>
    <name evidence="13" type="primary">eccCa</name>
    <name evidence="13" type="ORF">JQN84_28445</name>
</gene>
<accession>A0ABS2JKR0</accession>
<dbReference type="RefSeq" id="WP_204961648.1">
    <property type="nucleotide sequence ID" value="NZ_JAFEUO010000010.1"/>
</dbReference>
<keyword evidence="3 11" id="KW-0812">Transmembrane</keyword>
<comment type="caution">
    <text evidence="13">The sequence shown here is derived from an EMBL/GenBank/DDBJ whole genome shotgun (WGS) entry which is preliminary data.</text>
</comment>
<dbReference type="InterPro" id="IPR050206">
    <property type="entry name" value="FtsK/SpoIIIE/SftA"/>
</dbReference>
<dbReference type="PROSITE" id="PS50901">
    <property type="entry name" value="FTSK"/>
    <property type="match status" value="3"/>
</dbReference>
<reference evidence="13 14" key="1">
    <citation type="submission" date="2021-02" db="EMBL/GenBank/DDBJ databases">
        <authorList>
            <person name="Lee D.-H."/>
        </authorList>
    </citation>
    <scope>NUCLEOTIDE SEQUENCE [LARGE SCALE GENOMIC DNA]</scope>
    <source>
        <strain evidence="13 14">MMS20-R2-29</strain>
    </source>
</reference>
<feature type="region of interest" description="Disordered" evidence="10">
    <location>
        <begin position="1"/>
        <end position="20"/>
    </location>
</feature>
<organism evidence="13 14">
    <name type="scientific">Micromonospora humidisoli</name>
    <dbReference type="NCBI Taxonomy" id="2807622"/>
    <lineage>
        <taxon>Bacteria</taxon>
        <taxon>Bacillati</taxon>
        <taxon>Actinomycetota</taxon>
        <taxon>Actinomycetes</taxon>
        <taxon>Micromonosporales</taxon>
        <taxon>Micromonosporaceae</taxon>
        <taxon>Micromonospora</taxon>
    </lineage>
</organism>
<keyword evidence="2" id="KW-1003">Cell membrane</keyword>
<dbReference type="PANTHER" id="PTHR22683:SF1">
    <property type="entry name" value="TYPE VII SECRETION SYSTEM PROTEIN ESSC"/>
    <property type="match status" value="1"/>
</dbReference>
<dbReference type="Gene3D" id="3.40.50.300">
    <property type="entry name" value="P-loop containing nucleotide triphosphate hydrolases"/>
    <property type="match status" value="4"/>
</dbReference>
<dbReference type="InterPro" id="IPR002543">
    <property type="entry name" value="FtsK_dom"/>
</dbReference>
<evidence type="ECO:0000313" key="14">
    <source>
        <dbReference type="Proteomes" id="UP000809587"/>
    </source>
</evidence>
<proteinExistence type="predicted"/>
<dbReference type="InterPro" id="IPR027417">
    <property type="entry name" value="P-loop_NTPase"/>
</dbReference>
<name>A0ABS2JKR0_9ACTN</name>
<evidence type="ECO:0000256" key="1">
    <source>
        <dbReference type="ARBA" id="ARBA00004651"/>
    </source>
</evidence>
<evidence type="ECO:0000256" key="6">
    <source>
        <dbReference type="ARBA" id="ARBA00022840"/>
    </source>
</evidence>
<keyword evidence="14" id="KW-1185">Reference proteome</keyword>
<feature type="domain" description="FtsK" evidence="12">
    <location>
        <begin position="1123"/>
        <end position="1304"/>
    </location>
</feature>
<evidence type="ECO:0000256" key="3">
    <source>
        <dbReference type="ARBA" id="ARBA00022692"/>
    </source>
</evidence>
<keyword evidence="5 9" id="KW-0547">Nucleotide-binding</keyword>
<evidence type="ECO:0000256" key="8">
    <source>
        <dbReference type="ARBA" id="ARBA00023136"/>
    </source>
</evidence>
<feature type="transmembrane region" description="Helical" evidence="11">
    <location>
        <begin position="64"/>
        <end position="85"/>
    </location>
</feature>
<dbReference type="InterPro" id="IPR023837">
    <property type="entry name" value="EccCb-like_Actinobacteria"/>
</dbReference>
<dbReference type="InterPro" id="IPR023836">
    <property type="entry name" value="EccCa-like_Actinobacteria"/>
</dbReference>
<keyword evidence="6 9" id="KW-0067">ATP-binding</keyword>
<evidence type="ECO:0000256" key="9">
    <source>
        <dbReference type="PROSITE-ProRule" id="PRU00289"/>
    </source>
</evidence>
<dbReference type="NCBIfam" id="TIGR03924">
    <property type="entry name" value="T7SS_EccC_a"/>
    <property type="match status" value="1"/>
</dbReference>
<feature type="binding site" evidence="9">
    <location>
        <begin position="855"/>
        <end position="862"/>
    </location>
    <ligand>
        <name>ATP</name>
        <dbReference type="ChEBI" id="CHEBI:30616"/>
    </ligand>
</feature>
<sequence length="1342" mass="145994">MTQRVIHRPARVPPPEPEPTALDVVSPPGMPDGGGGFAGVMQVFLPIMGGAGMLLMMMANQNPIMMIAGLGMLIATVFGGIAAYVTQRTGTARRFTRQRQRYLEYIDGVRDQIRADAAAQRVAARHRHPAPEVLPDLLRDPHRRWERRLADPDFLVLRVGRGQDRLWRRVTLQADEHNPLVELDPVTLAAARLVVDRDRLLDDMPVAVPVTGVVSVVGSPADTRNLVRALVAQLVTLHAPDDVRLAWLLGGTAGPEFDWLKWFPHCLHPSEYDGPAPQRLVAAEPAALASLLAAELSRRVGEVNRARRLGDPHHRFRGGRLVVVVDQVSAGRVDPLGHLDAGLHPDDLGMAVVVLVEEQQFEPSAVDVRVRCVGDQVTVEDLRKVTDTRAEEILDRRRRSSGAPAGTVDRIGLSEIESLARQVSPLRLVADTTNDTPLEATVDLRGLLGIVDEATYDVAALWAPRLLPDFLTVPFGVGPDGSPAYLDIKEAALGGMGPHGLCVGATGSGKSEVLRTLVLTLAMTHPPERLSLVLVDYKGGATFAGLEHLPHTSAMISNLSDDAGLVDRLHDAIQGEMKRRQQILLDAGQLANITEYNRRRDAGRPLPPLPNLMVIIDEFSELLTAKPDFIELFIAIGRIGRSIGVHQLLASQRLEEGRLRGLESFLSYRLGLRTFNEQESRTVLGVPDAYRLPSLPGSGYLKVDTTVFERFKAAYVSDTYRPPAGEEVVDAAPDPVVFLMYNVARHLPKPLVPDEPHPDSESVTAPSTLDVVVGRLREHGRQAHRIWLPPLPAALPLDAVTGPLETDPAYGLVAPVQRRGRLRIPVGLLDRPTEQKQEPFVLDLSGSGGHVCVLGAPQTGKSTFLRSLVVGAALTHTPQDIAFYCIDVGGGALNALAGLPHVGGVAGRLDPDRIRRTVSEVGMLMTEREELFAARGIDSIDTMRRMHREGRLPELPAADVVLVIDNYPVLKTEFEDLADLVQDIGARGLGYAVHLVLTAGRWADLRMQLQAVIGSKIEFRLNDPLDSTIKRQAAENLRADTPGRCLTQDALMAHVALPRIDGIDDVGTLPKGLDDLVSRVAAAWTGPPAPAIRMLPTMVGYAEVAAGPPPEGRIRLGLDEAELRPTMLDLFGTDQHLLVFGDAASGKTSLLRLLVRDLTAQFTDDQVVFAVIDLRRTMLDVVPEPYRGAYAGTASAAQGLVHGVAEEIRRRLPPDTLTVEQLRARSWWSGPEVVVLCDDYDLLPGGGAGPLAPFLDFLPQSRDLGFHLVLARRSGGAGRAIHEPVPQRMKEVGCAGLLLSGERQEGQLWPQTHLSVQPPGRGRLMRRGRRPTLVQLAYVEPS</sequence>